<evidence type="ECO:0000256" key="1">
    <source>
        <dbReference type="SAM" id="MobiDB-lite"/>
    </source>
</evidence>
<dbReference type="EMBL" id="JBHTCS010000026">
    <property type="protein sequence ID" value="MFC7450521.1"/>
    <property type="molecule type" value="Genomic_DNA"/>
</dbReference>
<protein>
    <recommendedName>
        <fullName evidence="4">Helix-turn-helix domain-containing protein</fullName>
    </recommendedName>
</protein>
<evidence type="ECO:0000313" key="2">
    <source>
        <dbReference type="EMBL" id="MFC7450521.1"/>
    </source>
</evidence>
<gene>
    <name evidence="2" type="ORF">ACFQS9_21725</name>
</gene>
<keyword evidence="3" id="KW-1185">Reference proteome</keyword>
<accession>A0ABW2S2Z2</accession>
<proteinExistence type="predicted"/>
<sequence>MAWQLVKEVLDGAPPQLGPSERLVLVALAEWADVDQRVCWRTSAELAARVGVSEDGLRKVLQRLAKCNLDPRLPISFSASGSPVFAHKGRATTFRLPFMTEWTDPKGGTDVPPLSCPQPVSNSSTGGTEVPALFDAKAVLPSAKAVPQYLKGGTPVPPSPSETNRNQSLSREPGPSYPQPRSFTALGGTR</sequence>
<name>A0ABW2S2Z2_9NOCA</name>
<evidence type="ECO:0000313" key="3">
    <source>
        <dbReference type="Proteomes" id="UP001596484"/>
    </source>
</evidence>
<evidence type="ECO:0008006" key="4">
    <source>
        <dbReference type="Google" id="ProtNLM"/>
    </source>
</evidence>
<feature type="region of interest" description="Disordered" evidence="1">
    <location>
        <begin position="148"/>
        <end position="190"/>
    </location>
</feature>
<dbReference type="RefSeq" id="WP_378408536.1">
    <property type="nucleotide sequence ID" value="NZ_JBHTCS010000026.1"/>
</dbReference>
<comment type="caution">
    <text evidence="2">The sequence shown here is derived from an EMBL/GenBank/DDBJ whole genome shotgun (WGS) entry which is preliminary data.</text>
</comment>
<feature type="compositionally biased region" description="Polar residues" evidence="1">
    <location>
        <begin position="161"/>
        <end position="170"/>
    </location>
</feature>
<dbReference type="Proteomes" id="UP001596484">
    <property type="component" value="Unassembled WGS sequence"/>
</dbReference>
<reference evidence="3" key="1">
    <citation type="journal article" date="2019" name="Int. J. Syst. Evol. Microbiol.">
        <title>The Global Catalogue of Microorganisms (GCM) 10K type strain sequencing project: providing services to taxonomists for standard genome sequencing and annotation.</title>
        <authorList>
            <consortium name="The Broad Institute Genomics Platform"/>
            <consortium name="The Broad Institute Genome Sequencing Center for Infectious Disease"/>
            <person name="Wu L."/>
            <person name="Ma J."/>
        </authorList>
    </citation>
    <scope>NUCLEOTIDE SEQUENCE [LARGE SCALE GENOMIC DNA]</scope>
    <source>
        <strain evidence="3">ICMP 19430</strain>
    </source>
</reference>
<organism evidence="2 3">
    <name type="scientific">Rhodococcus daqingensis</name>
    <dbReference type="NCBI Taxonomy" id="2479363"/>
    <lineage>
        <taxon>Bacteria</taxon>
        <taxon>Bacillati</taxon>
        <taxon>Actinomycetota</taxon>
        <taxon>Actinomycetes</taxon>
        <taxon>Mycobacteriales</taxon>
        <taxon>Nocardiaceae</taxon>
        <taxon>Rhodococcus</taxon>
    </lineage>
</organism>